<evidence type="ECO:0000313" key="2">
    <source>
        <dbReference type="Proteomes" id="UP000059188"/>
    </source>
</evidence>
<accession>A0A0B7FAG4</accession>
<keyword evidence="2" id="KW-1185">Reference proteome</keyword>
<sequence>MVDQCLSLSDAHVLFDPYVMHCYRQAKILEERPPGAGQEEIQKNRIALDNYDIAVTPYVASNKIPWWILPEVLPIPRLSQSASHLSESQTVFW</sequence>
<proteinExistence type="predicted"/>
<name>A0A0B7FAG4_THACB</name>
<dbReference type="EMBL" id="LN679111">
    <property type="protein sequence ID" value="CEL53212.1"/>
    <property type="molecule type" value="Genomic_DNA"/>
</dbReference>
<dbReference type="Proteomes" id="UP000059188">
    <property type="component" value="Unassembled WGS sequence"/>
</dbReference>
<reference evidence="1 2" key="1">
    <citation type="submission" date="2014-11" db="EMBL/GenBank/DDBJ databases">
        <authorList>
            <person name="Wibberg Daniel"/>
        </authorList>
    </citation>
    <scope>NUCLEOTIDE SEQUENCE [LARGE SCALE GENOMIC DNA]</scope>
    <source>
        <strain evidence="1">Rhizoctonia solani AG1-IB 7/3/14</strain>
    </source>
</reference>
<dbReference type="AlphaFoldDB" id="A0A0B7FAG4"/>
<organism evidence="1 2">
    <name type="scientific">Thanatephorus cucumeris (strain AG1-IB / isolate 7/3/14)</name>
    <name type="common">Lettuce bottom rot fungus</name>
    <name type="synonym">Rhizoctonia solani</name>
    <dbReference type="NCBI Taxonomy" id="1108050"/>
    <lineage>
        <taxon>Eukaryota</taxon>
        <taxon>Fungi</taxon>
        <taxon>Dikarya</taxon>
        <taxon>Basidiomycota</taxon>
        <taxon>Agaricomycotina</taxon>
        <taxon>Agaricomycetes</taxon>
        <taxon>Cantharellales</taxon>
        <taxon>Ceratobasidiaceae</taxon>
        <taxon>Rhizoctonia</taxon>
        <taxon>Rhizoctonia solani AG-1</taxon>
    </lineage>
</organism>
<protein>
    <submittedName>
        <fullName evidence="1">Uncharacterized protein</fullName>
    </submittedName>
</protein>
<evidence type="ECO:0000313" key="1">
    <source>
        <dbReference type="EMBL" id="CEL53212.1"/>
    </source>
</evidence>
<gene>
    <name evidence="1" type="ORF">RSOLAG1IB_06178</name>
</gene>